<proteinExistence type="predicted"/>
<feature type="transmembrane region" description="Helical" evidence="1">
    <location>
        <begin position="34"/>
        <end position="51"/>
    </location>
</feature>
<reference evidence="3" key="1">
    <citation type="journal article" date="2019" name="Int. J. Syst. Evol. Microbiol.">
        <title>The Global Catalogue of Microorganisms (GCM) 10K type strain sequencing project: providing services to taxonomists for standard genome sequencing and annotation.</title>
        <authorList>
            <consortium name="The Broad Institute Genomics Platform"/>
            <consortium name="The Broad Institute Genome Sequencing Center for Infectious Disease"/>
            <person name="Wu L."/>
            <person name="Ma J."/>
        </authorList>
    </citation>
    <scope>NUCLEOTIDE SEQUENCE [LARGE SCALE GENOMIC DNA]</scope>
    <source>
        <strain evidence="3">JCM 6922</strain>
    </source>
</reference>
<dbReference type="EMBL" id="BAAATK010000001">
    <property type="protein sequence ID" value="GAA2420670.1"/>
    <property type="molecule type" value="Genomic_DNA"/>
</dbReference>
<evidence type="ECO:0000313" key="2">
    <source>
        <dbReference type="EMBL" id="GAA2420670.1"/>
    </source>
</evidence>
<dbReference type="Proteomes" id="UP001500460">
    <property type="component" value="Unassembled WGS sequence"/>
</dbReference>
<keyword evidence="1" id="KW-1133">Transmembrane helix</keyword>
<keyword evidence="1" id="KW-0472">Membrane</keyword>
<evidence type="ECO:0000256" key="1">
    <source>
        <dbReference type="SAM" id="Phobius"/>
    </source>
</evidence>
<evidence type="ECO:0000313" key="3">
    <source>
        <dbReference type="Proteomes" id="UP001500460"/>
    </source>
</evidence>
<gene>
    <name evidence="2" type="ORF">GCM10010421_02490</name>
</gene>
<feature type="transmembrane region" description="Helical" evidence="1">
    <location>
        <begin position="121"/>
        <end position="139"/>
    </location>
</feature>
<feature type="transmembrane region" description="Helical" evidence="1">
    <location>
        <begin position="99"/>
        <end position="115"/>
    </location>
</feature>
<keyword evidence="1" id="KW-0812">Transmembrane</keyword>
<accession>A0ABP5W600</accession>
<feature type="transmembrane region" description="Helical" evidence="1">
    <location>
        <begin position="57"/>
        <end position="78"/>
    </location>
</feature>
<sequence length="155" mass="15847">MENIRPEGPADARAALDSAADARAAVADRAVAPWWYHAGLGLGVGLAFLSIDVGGSMVPTGVLVGGVLLPAALTLTVARSRGVSVNRSLSAPGTRQLNGLYLITLIVLGGLGLVLKLAAALPGAMSVAGLAALAFTIHVSRRNDDALRHDLLRRP</sequence>
<organism evidence="2 3">
    <name type="scientific">Streptomyces glaucus</name>
    <dbReference type="NCBI Taxonomy" id="284029"/>
    <lineage>
        <taxon>Bacteria</taxon>
        <taxon>Bacillati</taxon>
        <taxon>Actinomycetota</taxon>
        <taxon>Actinomycetes</taxon>
        <taxon>Kitasatosporales</taxon>
        <taxon>Streptomycetaceae</taxon>
        <taxon>Streptomyces</taxon>
    </lineage>
</organism>
<dbReference type="RefSeq" id="WP_344599437.1">
    <property type="nucleotide sequence ID" value="NZ_BAAATK010000001.1"/>
</dbReference>
<name>A0ABP5W600_9ACTN</name>
<evidence type="ECO:0008006" key="4">
    <source>
        <dbReference type="Google" id="ProtNLM"/>
    </source>
</evidence>
<comment type="caution">
    <text evidence="2">The sequence shown here is derived from an EMBL/GenBank/DDBJ whole genome shotgun (WGS) entry which is preliminary data.</text>
</comment>
<protein>
    <recommendedName>
        <fullName evidence="4">Integral membrane protein</fullName>
    </recommendedName>
</protein>
<keyword evidence="3" id="KW-1185">Reference proteome</keyword>